<evidence type="ECO:0000313" key="5">
    <source>
        <dbReference type="EMBL" id="KAL3423142.1"/>
    </source>
</evidence>
<gene>
    <name evidence="5" type="ORF">PVAG01_04889</name>
</gene>
<accession>A0ABR4PJ62</accession>
<dbReference type="PROSITE" id="PS50048">
    <property type="entry name" value="ZN2_CY6_FUNGAL_2"/>
    <property type="match status" value="1"/>
</dbReference>
<dbReference type="CDD" id="cd00067">
    <property type="entry name" value="GAL4"/>
    <property type="match status" value="1"/>
</dbReference>
<dbReference type="SUPFAM" id="SSF57701">
    <property type="entry name" value="Zn2/Cys6 DNA-binding domain"/>
    <property type="match status" value="1"/>
</dbReference>
<dbReference type="PANTHER" id="PTHR37534">
    <property type="entry name" value="TRANSCRIPTIONAL ACTIVATOR PROTEIN UGA3"/>
    <property type="match status" value="1"/>
</dbReference>
<dbReference type="EMBL" id="JBFCZG010000004">
    <property type="protein sequence ID" value="KAL3423142.1"/>
    <property type="molecule type" value="Genomic_DNA"/>
</dbReference>
<evidence type="ECO:0000313" key="6">
    <source>
        <dbReference type="Proteomes" id="UP001629113"/>
    </source>
</evidence>
<feature type="domain" description="Zn(2)-C6 fungal-type" evidence="4">
    <location>
        <begin position="110"/>
        <end position="142"/>
    </location>
</feature>
<dbReference type="InterPro" id="IPR001138">
    <property type="entry name" value="Zn2Cys6_DnaBD"/>
</dbReference>
<dbReference type="Proteomes" id="UP001629113">
    <property type="component" value="Unassembled WGS sequence"/>
</dbReference>
<evidence type="ECO:0000256" key="1">
    <source>
        <dbReference type="ARBA" id="ARBA00004123"/>
    </source>
</evidence>
<dbReference type="Pfam" id="PF11951">
    <property type="entry name" value="Fungal_trans_2"/>
    <property type="match status" value="1"/>
</dbReference>
<dbReference type="Gene3D" id="4.10.240.10">
    <property type="entry name" value="Zn(2)-C6 fungal-type DNA-binding domain"/>
    <property type="match status" value="1"/>
</dbReference>
<dbReference type="Pfam" id="PF00172">
    <property type="entry name" value="Zn_clus"/>
    <property type="match status" value="1"/>
</dbReference>
<evidence type="ECO:0000256" key="3">
    <source>
        <dbReference type="SAM" id="MobiDB-lite"/>
    </source>
</evidence>
<dbReference type="PANTHER" id="PTHR37534:SF15">
    <property type="entry name" value="ZN(II)2CYS6 TRANSCRIPTION FACTOR (EUROFUNG)"/>
    <property type="match status" value="1"/>
</dbReference>
<organism evidence="5 6">
    <name type="scientific">Phlyctema vagabunda</name>
    <dbReference type="NCBI Taxonomy" id="108571"/>
    <lineage>
        <taxon>Eukaryota</taxon>
        <taxon>Fungi</taxon>
        <taxon>Dikarya</taxon>
        <taxon>Ascomycota</taxon>
        <taxon>Pezizomycotina</taxon>
        <taxon>Leotiomycetes</taxon>
        <taxon>Helotiales</taxon>
        <taxon>Dermateaceae</taxon>
        <taxon>Phlyctema</taxon>
    </lineage>
</organism>
<feature type="region of interest" description="Disordered" evidence="3">
    <location>
        <begin position="86"/>
        <end position="116"/>
    </location>
</feature>
<dbReference type="SMART" id="SM00066">
    <property type="entry name" value="GAL4"/>
    <property type="match status" value="1"/>
</dbReference>
<name>A0ABR4PJ62_9HELO</name>
<keyword evidence="2" id="KW-0539">Nucleus</keyword>
<keyword evidence="6" id="KW-1185">Reference proteome</keyword>
<evidence type="ECO:0000256" key="2">
    <source>
        <dbReference type="ARBA" id="ARBA00023242"/>
    </source>
</evidence>
<feature type="compositionally biased region" description="Low complexity" evidence="3">
    <location>
        <begin position="86"/>
        <end position="100"/>
    </location>
</feature>
<dbReference type="InterPro" id="IPR021858">
    <property type="entry name" value="Fun_TF"/>
</dbReference>
<reference evidence="5 6" key="1">
    <citation type="submission" date="2024-06" db="EMBL/GenBank/DDBJ databases">
        <title>Complete genome of Phlyctema vagabunda strain 19-DSS-EL-015.</title>
        <authorList>
            <person name="Fiorenzani C."/>
        </authorList>
    </citation>
    <scope>NUCLEOTIDE SEQUENCE [LARGE SCALE GENOMIC DNA]</scope>
    <source>
        <strain evidence="5 6">19-DSS-EL-015</strain>
    </source>
</reference>
<dbReference type="PROSITE" id="PS00463">
    <property type="entry name" value="ZN2_CY6_FUNGAL_1"/>
    <property type="match status" value="1"/>
</dbReference>
<sequence>MNKVILYVCLGGNAAKPRLGGDQKASPDSAKSFSALTELIVHWTGSWTGLGNFHYYALCQHYLHLPSRHVVHRHWFTSQSMLEGSMSEQSPSEAAASSTSKPKHNRSRGGCTRCRSRRQKCDEKRPACARCQENGTAEACTYAVNLQWGGRNFSSYAKNSDIKKYETEPGNFVYVASSNKSTTPQSNPSSSITSFVASSAHVTPPSLPPPRLIDPLALVKPMERLLLHHYAHEAVKITSCHPQIQADFCSFLLPMAVNYPPLLSALMALSAIHRNSLYDSDTEPTNIIALKTASITKLRNELLSPNKPDTRLKNSVLATALTLCMCEIHSGADQPRSWRLHLEGAKALIGSKTKTEIDDPNGENSLLARWYVSIEALAALTAKGLHAGQISSGPNTPEVAEELVDEVYLDDYFGFSTDLAQVFKEIGAAAWERKRMNDASAHVSLSEEDLEVEANMLERSVWAMIVRDQATPPKFFPGVAERLAPEVIQEFHLCNEAYQHAALIHILRRVKQVHKTEMVVQRSVKKVLFCSSSIQPRAGLSPYIVLTMPLFTAGVEALEEDREAFRVLFQRLYEDLKLRNIQRSLDFLEQHWEMQDNPDSVLSQDGDNCDFIPY</sequence>
<comment type="caution">
    <text evidence="5">The sequence shown here is derived from an EMBL/GenBank/DDBJ whole genome shotgun (WGS) entry which is preliminary data.</text>
</comment>
<protein>
    <recommendedName>
        <fullName evidence="4">Zn(2)-C6 fungal-type domain-containing protein</fullName>
    </recommendedName>
</protein>
<comment type="subcellular location">
    <subcellularLocation>
        <location evidence="1">Nucleus</location>
    </subcellularLocation>
</comment>
<dbReference type="InterPro" id="IPR036864">
    <property type="entry name" value="Zn2-C6_fun-type_DNA-bd_sf"/>
</dbReference>
<evidence type="ECO:0000259" key="4">
    <source>
        <dbReference type="PROSITE" id="PS50048"/>
    </source>
</evidence>
<proteinExistence type="predicted"/>